<evidence type="ECO:0000259" key="4">
    <source>
        <dbReference type="Pfam" id="PF00009"/>
    </source>
</evidence>
<evidence type="ECO:0000256" key="2">
    <source>
        <dbReference type="ARBA" id="ARBA00022884"/>
    </source>
</evidence>
<dbReference type="InterPro" id="IPR027417">
    <property type="entry name" value="P-loop_NTPase"/>
</dbReference>
<dbReference type="EMBL" id="JAVIJP010000005">
    <property type="protein sequence ID" value="KAL3652653.1"/>
    <property type="molecule type" value="Genomic_DNA"/>
</dbReference>
<evidence type="ECO:0000256" key="1">
    <source>
        <dbReference type="ARBA" id="ARBA00022737"/>
    </source>
</evidence>
<evidence type="ECO:0000313" key="7">
    <source>
        <dbReference type="Proteomes" id="UP001632038"/>
    </source>
</evidence>
<dbReference type="InterPro" id="IPR035979">
    <property type="entry name" value="RBD_domain_sf"/>
</dbReference>
<keyword evidence="7" id="KW-1185">Reference proteome</keyword>
<comment type="caution">
    <text evidence="6">The sequence shown here is derived from an EMBL/GenBank/DDBJ whole genome shotgun (WGS) entry which is preliminary data.</text>
</comment>
<keyword evidence="3" id="KW-1133">Transmembrane helix</keyword>
<dbReference type="Pfam" id="PF11835">
    <property type="entry name" value="RRM_8"/>
    <property type="match status" value="1"/>
</dbReference>
<gene>
    <name evidence="6" type="ORF">CASFOL_002334</name>
</gene>
<sequence length="382" mass="43196">MSNNSVSSISSSLAAIKVKLAQIQQNLCKSKPPRGEPNRFLLATIHHMLCSITEEVLQQVFSPHGFVENIVTFQNFAGFEALIQYQSIQSAISARNFLQGRDIYDGCCQLDLQFSNLDELQVNFNNERAHDITIPTATVEYKPENCHDAHVDCPDHADDAKNLISIDTTHMKDATLDVSNADEPIPQTRQVKVPDMVVALNQQDQVYDAKMIEFVELEVNDLLTSSEISGDDMSIVSSYNLLALNDLIASPKIKRVENVCKGVVPCAKIFDLASSDFVFNLGELHDWSVKFGNLDFAFILGVSDQSKKRSKRDAIKASLAYFLSYTLRTRWFFKRGRMLWIRGRGPKSGRRAKMRSKESKAAYLAIQFYYLVWLFNCLLFIL</sequence>
<organism evidence="6 7">
    <name type="scientific">Castilleja foliolosa</name>
    <dbReference type="NCBI Taxonomy" id="1961234"/>
    <lineage>
        <taxon>Eukaryota</taxon>
        <taxon>Viridiplantae</taxon>
        <taxon>Streptophyta</taxon>
        <taxon>Embryophyta</taxon>
        <taxon>Tracheophyta</taxon>
        <taxon>Spermatophyta</taxon>
        <taxon>Magnoliopsida</taxon>
        <taxon>eudicotyledons</taxon>
        <taxon>Gunneridae</taxon>
        <taxon>Pentapetalae</taxon>
        <taxon>asterids</taxon>
        <taxon>lamiids</taxon>
        <taxon>Lamiales</taxon>
        <taxon>Orobanchaceae</taxon>
        <taxon>Pedicularideae</taxon>
        <taxon>Castillejinae</taxon>
        <taxon>Castilleja</taxon>
    </lineage>
</organism>
<dbReference type="Proteomes" id="UP001632038">
    <property type="component" value="Unassembled WGS sequence"/>
</dbReference>
<dbReference type="PANTHER" id="PTHR15592">
    <property type="entry name" value="MATRIN 3/NUCLEAR PROTEIN 220-RELATED"/>
    <property type="match status" value="1"/>
</dbReference>
<dbReference type="AlphaFoldDB" id="A0ABD3EE92"/>
<dbReference type="Gene3D" id="3.30.70.330">
    <property type="match status" value="1"/>
</dbReference>
<dbReference type="InterPro" id="IPR021790">
    <property type="entry name" value="PTBP1-like_RRM2"/>
</dbReference>
<keyword evidence="3" id="KW-0472">Membrane</keyword>
<keyword evidence="1" id="KW-0677">Repeat</keyword>
<proteinExistence type="predicted"/>
<dbReference type="Pfam" id="PF00009">
    <property type="entry name" value="GTP_EFTU"/>
    <property type="match status" value="1"/>
</dbReference>
<feature type="domain" description="Tr-type G" evidence="4">
    <location>
        <begin position="123"/>
        <end position="242"/>
    </location>
</feature>
<dbReference type="InterPro" id="IPR000795">
    <property type="entry name" value="T_Tr_GTP-bd_dom"/>
</dbReference>
<dbReference type="InterPro" id="IPR012677">
    <property type="entry name" value="Nucleotide-bd_a/b_plait_sf"/>
</dbReference>
<reference evidence="7" key="1">
    <citation type="journal article" date="2024" name="IScience">
        <title>Strigolactones Initiate the Formation of Haustorium-like Structures in Castilleja.</title>
        <authorList>
            <person name="Buerger M."/>
            <person name="Peterson D."/>
            <person name="Chory J."/>
        </authorList>
    </citation>
    <scope>NUCLEOTIDE SEQUENCE [LARGE SCALE GENOMIC DNA]</scope>
</reference>
<dbReference type="Gene3D" id="3.40.50.300">
    <property type="entry name" value="P-loop containing nucleotide triphosphate hydrolases"/>
    <property type="match status" value="1"/>
</dbReference>
<accession>A0ABD3EE92</accession>
<evidence type="ECO:0000256" key="3">
    <source>
        <dbReference type="SAM" id="Phobius"/>
    </source>
</evidence>
<feature type="transmembrane region" description="Helical" evidence="3">
    <location>
        <begin position="361"/>
        <end position="381"/>
    </location>
</feature>
<evidence type="ECO:0000259" key="5">
    <source>
        <dbReference type="Pfam" id="PF11835"/>
    </source>
</evidence>
<keyword evidence="3" id="KW-0812">Transmembrane</keyword>
<keyword evidence="2" id="KW-0694">RNA-binding</keyword>
<name>A0ABD3EE92_9LAMI</name>
<evidence type="ECO:0000313" key="6">
    <source>
        <dbReference type="EMBL" id="KAL3652653.1"/>
    </source>
</evidence>
<dbReference type="GO" id="GO:0003723">
    <property type="term" value="F:RNA binding"/>
    <property type="evidence" value="ECO:0007669"/>
    <property type="project" value="UniProtKB-KW"/>
</dbReference>
<feature type="domain" description="PTBP1-like RNA recognition motif 2" evidence="5">
    <location>
        <begin position="34"/>
        <end position="115"/>
    </location>
</feature>
<dbReference type="SUPFAM" id="SSF52540">
    <property type="entry name" value="P-loop containing nucleoside triphosphate hydrolases"/>
    <property type="match status" value="1"/>
</dbReference>
<protein>
    <submittedName>
        <fullName evidence="6">Uncharacterized protein</fullName>
    </submittedName>
</protein>
<dbReference type="SUPFAM" id="SSF54928">
    <property type="entry name" value="RNA-binding domain, RBD"/>
    <property type="match status" value="1"/>
</dbReference>